<dbReference type="AlphaFoldDB" id="A0AAW2UDA3"/>
<evidence type="ECO:0000313" key="1">
    <source>
        <dbReference type="EMBL" id="KAL0413866.1"/>
    </source>
</evidence>
<accession>A0AAW2UDA3</accession>
<reference evidence="1" key="2">
    <citation type="journal article" date="2024" name="Plant">
        <title>Genomic evolution and insights into agronomic trait innovations of Sesamum species.</title>
        <authorList>
            <person name="Miao H."/>
            <person name="Wang L."/>
            <person name="Qu L."/>
            <person name="Liu H."/>
            <person name="Sun Y."/>
            <person name="Le M."/>
            <person name="Wang Q."/>
            <person name="Wei S."/>
            <person name="Zheng Y."/>
            <person name="Lin W."/>
            <person name="Duan Y."/>
            <person name="Cao H."/>
            <person name="Xiong S."/>
            <person name="Wang X."/>
            <person name="Wei L."/>
            <person name="Li C."/>
            <person name="Ma Q."/>
            <person name="Ju M."/>
            <person name="Zhao R."/>
            <person name="Li G."/>
            <person name="Mu C."/>
            <person name="Tian Q."/>
            <person name="Mei H."/>
            <person name="Zhang T."/>
            <person name="Gao T."/>
            <person name="Zhang H."/>
        </authorList>
    </citation>
    <scope>NUCLEOTIDE SEQUENCE</scope>
    <source>
        <strain evidence="1">G02</strain>
    </source>
</reference>
<reference evidence="1" key="1">
    <citation type="submission" date="2020-06" db="EMBL/GenBank/DDBJ databases">
        <authorList>
            <person name="Li T."/>
            <person name="Hu X."/>
            <person name="Zhang T."/>
            <person name="Song X."/>
            <person name="Zhang H."/>
            <person name="Dai N."/>
            <person name="Sheng W."/>
            <person name="Hou X."/>
            <person name="Wei L."/>
        </authorList>
    </citation>
    <scope>NUCLEOTIDE SEQUENCE</scope>
    <source>
        <strain evidence="1">G02</strain>
        <tissue evidence="1">Leaf</tissue>
    </source>
</reference>
<comment type="caution">
    <text evidence="1">The sequence shown here is derived from an EMBL/GenBank/DDBJ whole genome shotgun (WGS) entry which is preliminary data.</text>
</comment>
<proteinExistence type="predicted"/>
<protein>
    <submittedName>
        <fullName evidence="1">Uncharacterized protein</fullName>
    </submittedName>
</protein>
<name>A0AAW2UDA3_SESRA</name>
<organism evidence="1">
    <name type="scientific">Sesamum radiatum</name>
    <name type="common">Black benniseed</name>
    <dbReference type="NCBI Taxonomy" id="300843"/>
    <lineage>
        <taxon>Eukaryota</taxon>
        <taxon>Viridiplantae</taxon>
        <taxon>Streptophyta</taxon>
        <taxon>Embryophyta</taxon>
        <taxon>Tracheophyta</taxon>
        <taxon>Spermatophyta</taxon>
        <taxon>Magnoliopsida</taxon>
        <taxon>eudicotyledons</taxon>
        <taxon>Gunneridae</taxon>
        <taxon>Pentapetalae</taxon>
        <taxon>asterids</taxon>
        <taxon>lamiids</taxon>
        <taxon>Lamiales</taxon>
        <taxon>Pedaliaceae</taxon>
        <taxon>Sesamum</taxon>
    </lineage>
</organism>
<sequence>MSVSGNAHVIPSLPDMVFTGLIDIIAARGWTVRGARWGSIGLPVEASSFNSHLGVLSRAGWRLFACDWRSHVPRHG</sequence>
<dbReference type="EMBL" id="JACGWJ010000006">
    <property type="protein sequence ID" value="KAL0413866.1"/>
    <property type="molecule type" value="Genomic_DNA"/>
</dbReference>
<gene>
    <name evidence="1" type="ORF">Sradi_1588300</name>
</gene>